<dbReference type="AlphaFoldDB" id="A0A179VD71"/>
<comment type="caution">
    <text evidence="3">The sequence shown here is derived from an EMBL/GenBank/DDBJ whole genome shotgun (WGS) entry which is preliminary data.</text>
</comment>
<keyword evidence="2" id="KW-1133">Transmembrane helix</keyword>
<dbReference type="EMBL" id="LQYE01000001">
    <property type="protein sequence ID" value="OAT69848.1"/>
    <property type="molecule type" value="Genomic_DNA"/>
</dbReference>
<organism evidence="3 4">
    <name type="scientific">Mycobacteroides immunogenum</name>
    <dbReference type="NCBI Taxonomy" id="83262"/>
    <lineage>
        <taxon>Bacteria</taxon>
        <taxon>Bacillati</taxon>
        <taxon>Actinomycetota</taxon>
        <taxon>Actinomycetes</taxon>
        <taxon>Mycobacteriales</taxon>
        <taxon>Mycobacteriaceae</taxon>
        <taxon>Mycobacteroides</taxon>
    </lineage>
</organism>
<dbReference type="InterPro" id="IPR021315">
    <property type="entry name" value="Gap/Sap"/>
</dbReference>
<keyword evidence="2" id="KW-0812">Transmembrane</keyword>
<protein>
    <submittedName>
        <fullName evidence="3">Gap protein</fullName>
    </submittedName>
</protein>
<feature type="transmembrane region" description="Helical" evidence="2">
    <location>
        <begin position="35"/>
        <end position="59"/>
    </location>
</feature>
<reference evidence="3 4" key="1">
    <citation type="submission" date="2016-01" db="EMBL/GenBank/DDBJ databases">
        <title>Mycobacterium immunogenum strain CD11_6 genome sequencing and assembly.</title>
        <authorList>
            <person name="Kaur G."/>
            <person name="Nair G.R."/>
            <person name="Mayilraj S."/>
        </authorList>
    </citation>
    <scope>NUCLEOTIDE SEQUENCE [LARGE SCALE GENOMIC DNA]</scope>
    <source>
        <strain evidence="3 4">CD11-6</strain>
    </source>
</reference>
<keyword evidence="2" id="KW-0472">Membrane</keyword>
<gene>
    <name evidence="3" type="ORF">AWB85_00030</name>
</gene>
<feature type="transmembrane region" description="Helical" evidence="2">
    <location>
        <begin position="6"/>
        <end position="26"/>
    </location>
</feature>
<dbReference type="RefSeq" id="WP_064627001.1">
    <property type="nucleotide sequence ID" value="NZ_LQYE01000001.1"/>
</dbReference>
<name>A0A179VD71_9MYCO</name>
<dbReference type="Proteomes" id="UP000186919">
    <property type="component" value="Unassembled WGS sequence"/>
</dbReference>
<feature type="transmembrane region" description="Helical" evidence="2">
    <location>
        <begin position="242"/>
        <end position="261"/>
    </location>
</feature>
<evidence type="ECO:0000313" key="3">
    <source>
        <dbReference type="EMBL" id="OAT69848.1"/>
    </source>
</evidence>
<evidence type="ECO:0000313" key="4">
    <source>
        <dbReference type="Proteomes" id="UP000186919"/>
    </source>
</evidence>
<dbReference type="Pfam" id="PF11139">
    <property type="entry name" value="SfLAP"/>
    <property type="match status" value="1"/>
</dbReference>
<sequence length="263" mass="27756">MWGSVLALVVLVALNPIRLGITLLVISRSRPVQNLLVYWAGCLLGCIPAMVLPLTLLHVTPMFRSFAENAAASPTIRHIQLGMGLVALSVAALIAVRPMLRKRDLQMASSGNASVPEVNPPATNPLSRLLGRDDDAATAEGRSRGRRLLARVTDAWENGALWVSFVIGLLLGGIEPDAGLFLIAILVTSGAGTATQVIVAIVFAVGVLGIVELTLVSYAVAPAKTQAVVQLLHDWALTHRRKILIAMCIVAGVSLLLHGIGVI</sequence>
<evidence type="ECO:0000256" key="2">
    <source>
        <dbReference type="SAM" id="Phobius"/>
    </source>
</evidence>
<accession>A0A179VD71</accession>
<feature type="transmembrane region" description="Helical" evidence="2">
    <location>
        <begin position="160"/>
        <end position="185"/>
    </location>
</feature>
<feature type="region of interest" description="Disordered" evidence="1">
    <location>
        <begin position="111"/>
        <end position="130"/>
    </location>
</feature>
<feature type="transmembrane region" description="Helical" evidence="2">
    <location>
        <begin position="79"/>
        <end position="100"/>
    </location>
</feature>
<evidence type="ECO:0000256" key="1">
    <source>
        <dbReference type="SAM" id="MobiDB-lite"/>
    </source>
</evidence>
<feature type="transmembrane region" description="Helical" evidence="2">
    <location>
        <begin position="197"/>
        <end position="221"/>
    </location>
</feature>
<proteinExistence type="predicted"/>